<feature type="transmembrane region" description="Helical" evidence="8">
    <location>
        <begin position="146"/>
        <end position="164"/>
    </location>
</feature>
<keyword evidence="6 8" id="KW-0472">Membrane</keyword>
<dbReference type="SUPFAM" id="SSF81327">
    <property type="entry name" value="Small-conductance potassium channel"/>
    <property type="match status" value="1"/>
</dbReference>
<evidence type="ECO:0000259" key="9">
    <source>
        <dbReference type="SMART" id="SM01053"/>
    </source>
</evidence>
<dbReference type="GO" id="GO:0005516">
    <property type="term" value="F:calmodulin binding"/>
    <property type="evidence" value="ECO:0007669"/>
    <property type="project" value="InterPro"/>
</dbReference>
<dbReference type="Proteomes" id="UP000557268">
    <property type="component" value="Unassembled WGS sequence"/>
</dbReference>
<dbReference type="Pfam" id="PF03530">
    <property type="entry name" value="SK_channel"/>
    <property type="match status" value="1"/>
</dbReference>
<evidence type="ECO:0000313" key="10">
    <source>
        <dbReference type="EMBL" id="NWU44341.1"/>
    </source>
</evidence>
<dbReference type="AlphaFoldDB" id="A0A7K5WUS8"/>
<keyword evidence="11" id="KW-1185">Reference proteome</keyword>
<keyword evidence="2" id="KW-0813">Transport</keyword>
<dbReference type="Pfam" id="PF02888">
    <property type="entry name" value="CaMBD"/>
    <property type="match status" value="1"/>
</dbReference>
<comment type="caution">
    <text evidence="10">The sequence shown here is derived from an EMBL/GenBank/DDBJ whole genome shotgun (WGS) entry which is preliminary data.</text>
</comment>
<dbReference type="SUPFAM" id="SSF81324">
    <property type="entry name" value="Voltage-gated potassium channels"/>
    <property type="match status" value="1"/>
</dbReference>
<name>A0A7K5WUS8_9SYLV</name>
<feature type="transmembrane region" description="Helical" evidence="8">
    <location>
        <begin position="112"/>
        <end position="134"/>
    </location>
</feature>
<evidence type="ECO:0000256" key="4">
    <source>
        <dbReference type="ARBA" id="ARBA00022989"/>
    </source>
</evidence>
<dbReference type="GO" id="GO:0016286">
    <property type="term" value="F:small conductance calcium-activated potassium channel activity"/>
    <property type="evidence" value="ECO:0007669"/>
    <property type="project" value="InterPro"/>
</dbReference>
<gene>
    <name evidence="10" type="primary">Kcnn2_1</name>
    <name evidence="10" type="ORF">HYLPRA_R14353</name>
</gene>
<dbReference type="InterPro" id="IPR036122">
    <property type="entry name" value="CaM-bd_dom_sf"/>
</dbReference>
<dbReference type="PANTHER" id="PTHR10153">
    <property type="entry name" value="SMALL CONDUCTANCE CALCIUM-ACTIVATED POTASSIUM CHANNEL"/>
    <property type="match status" value="1"/>
</dbReference>
<organism evidence="10 11">
    <name type="scientific">Hylia prasina</name>
    <name type="common">green hylia</name>
    <dbReference type="NCBI Taxonomy" id="208073"/>
    <lineage>
        <taxon>Eukaryota</taxon>
        <taxon>Metazoa</taxon>
        <taxon>Chordata</taxon>
        <taxon>Craniata</taxon>
        <taxon>Vertebrata</taxon>
        <taxon>Euteleostomi</taxon>
        <taxon>Archelosauria</taxon>
        <taxon>Archosauria</taxon>
        <taxon>Dinosauria</taxon>
        <taxon>Saurischia</taxon>
        <taxon>Theropoda</taxon>
        <taxon>Coelurosauria</taxon>
        <taxon>Aves</taxon>
        <taxon>Neognathae</taxon>
        <taxon>Neoaves</taxon>
        <taxon>Telluraves</taxon>
        <taxon>Australaves</taxon>
        <taxon>Passeriformes</taxon>
        <taxon>Sylvioidea</taxon>
        <taxon>Sylviidae</taxon>
        <taxon>Acrocephalinae</taxon>
        <taxon>Hylia</taxon>
    </lineage>
</organism>
<keyword evidence="5" id="KW-0406">Ion transport</keyword>
<dbReference type="Gene3D" id="1.10.287.70">
    <property type="match status" value="1"/>
</dbReference>
<protein>
    <submittedName>
        <fullName evidence="10">KCNN2 protein</fullName>
    </submittedName>
</protein>
<evidence type="ECO:0000256" key="3">
    <source>
        <dbReference type="ARBA" id="ARBA00022692"/>
    </source>
</evidence>
<comment type="subcellular location">
    <subcellularLocation>
        <location evidence="1">Membrane</location>
        <topology evidence="1">Multi-pass membrane protein</topology>
    </subcellularLocation>
</comment>
<evidence type="ECO:0000256" key="1">
    <source>
        <dbReference type="ARBA" id="ARBA00004141"/>
    </source>
</evidence>
<keyword evidence="3 8" id="KW-0812">Transmembrane</keyword>
<keyword evidence="4 8" id="KW-1133">Transmembrane helix</keyword>
<feature type="non-terminal residue" evidence="10">
    <location>
        <position position="1"/>
    </location>
</feature>
<proteinExistence type="predicted"/>
<dbReference type="InterPro" id="IPR015449">
    <property type="entry name" value="K_chnl_Ca-activ_SK"/>
</dbReference>
<sequence>QLFMVDNGADDWRIAMTYERIFFIALELVVCAIHPIPGQYLFTWTARLAFTYAASVADADVDIILSIPMFLRLYLIGRVMLLHSKLFTDASSRSIGALNKINFNTRFVMKTLMTICPGTVLLVFSISSWIIAAWTVRVCERPHKEMGASNGVFCGFVLFFFLGSDFSCFPSWPHTFWVPGGAGCTALVVAVVARKLELTKAEKHVHNFMMDTQLTKRVKNAAANVLRETWLIYKHTKLVKKIDHAKVRTHQRKFLQAIHQ</sequence>
<evidence type="ECO:0000256" key="2">
    <source>
        <dbReference type="ARBA" id="ARBA00022448"/>
    </source>
</evidence>
<keyword evidence="7" id="KW-0407">Ion channel</keyword>
<dbReference type="InterPro" id="IPR004178">
    <property type="entry name" value="CaM-bd_dom"/>
</dbReference>
<evidence type="ECO:0000256" key="6">
    <source>
        <dbReference type="ARBA" id="ARBA00023136"/>
    </source>
</evidence>
<reference evidence="10 11" key="1">
    <citation type="submission" date="2019-09" db="EMBL/GenBank/DDBJ databases">
        <title>Bird 10,000 Genomes (B10K) Project - Family phase.</title>
        <authorList>
            <person name="Zhang G."/>
        </authorList>
    </citation>
    <scope>NUCLEOTIDE SEQUENCE [LARGE SCALE GENOMIC DNA]</scope>
    <source>
        <strain evidence="10">B10K-DU-001-70</strain>
        <tissue evidence="10">Muscle</tissue>
    </source>
</reference>
<feature type="non-terminal residue" evidence="10">
    <location>
        <position position="260"/>
    </location>
</feature>
<evidence type="ECO:0000256" key="5">
    <source>
        <dbReference type="ARBA" id="ARBA00023065"/>
    </source>
</evidence>
<evidence type="ECO:0000256" key="8">
    <source>
        <dbReference type="SAM" id="Phobius"/>
    </source>
</evidence>
<evidence type="ECO:0000256" key="7">
    <source>
        <dbReference type="ARBA" id="ARBA00023303"/>
    </source>
</evidence>
<feature type="domain" description="Calmodulin-binding" evidence="9">
    <location>
        <begin position="211"/>
        <end position="260"/>
    </location>
</feature>
<dbReference type="SMART" id="SM01053">
    <property type="entry name" value="CaMBD"/>
    <property type="match status" value="1"/>
</dbReference>
<feature type="transmembrane region" description="Helical" evidence="8">
    <location>
        <begin position="176"/>
        <end position="193"/>
    </location>
</feature>
<feature type="transmembrane region" description="Helical" evidence="8">
    <location>
        <begin position="21"/>
        <end position="42"/>
    </location>
</feature>
<accession>A0A7K5WUS8</accession>
<dbReference type="EMBL" id="VYXD01014647">
    <property type="protein sequence ID" value="NWU44341.1"/>
    <property type="molecule type" value="Genomic_DNA"/>
</dbReference>
<dbReference type="FunFam" id="1.10.287.70:FF:000175">
    <property type="entry name" value="small conductance calcium-activated potassium channel protein 1"/>
    <property type="match status" value="1"/>
</dbReference>
<dbReference type="GO" id="GO:0016020">
    <property type="term" value="C:membrane"/>
    <property type="evidence" value="ECO:0007669"/>
    <property type="project" value="UniProtKB-SubCell"/>
</dbReference>
<evidence type="ECO:0000313" key="11">
    <source>
        <dbReference type="Proteomes" id="UP000557268"/>
    </source>
</evidence>